<keyword evidence="3" id="KW-0732">Signal</keyword>
<reference evidence="5" key="2">
    <citation type="submission" date="2020-09" db="EMBL/GenBank/DDBJ databases">
        <authorList>
            <person name="Sun Q."/>
            <person name="Kim S."/>
        </authorList>
    </citation>
    <scope>NUCLEOTIDE SEQUENCE</scope>
    <source>
        <strain evidence="5">KCTC 32437</strain>
    </source>
</reference>
<dbReference type="EMBL" id="BMZE01000001">
    <property type="protein sequence ID" value="GHA19055.1"/>
    <property type="molecule type" value="Genomic_DNA"/>
</dbReference>
<feature type="chain" id="PRO_5037023334" evidence="3">
    <location>
        <begin position="33"/>
        <end position="538"/>
    </location>
</feature>
<feature type="domain" description="Solute-binding protein family 5" evidence="4">
    <location>
        <begin position="88"/>
        <end position="438"/>
    </location>
</feature>
<dbReference type="GO" id="GO:0030288">
    <property type="term" value="C:outer membrane-bounded periplasmic space"/>
    <property type="evidence" value="ECO:0007669"/>
    <property type="project" value="UniProtKB-ARBA"/>
</dbReference>
<dbReference type="InterPro" id="IPR006311">
    <property type="entry name" value="TAT_signal"/>
</dbReference>
<dbReference type="SUPFAM" id="SSF53850">
    <property type="entry name" value="Periplasmic binding protein-like II"/>
    <property type="match status" value="1"/>
</dbReference>
<gene>
    <name evidence="5" type="ORF">GCM10007989_13150</name>
</gene>
<keyword evidence="6" id="KW-1185">Reference proteome</keyword>
<protein>
    <submittedName>
        <fullName evidence="5">ABC transporter substrate-binding protein</fullName>
    </submittedName>
</protein>
<feature type="signal peptide" evidence="3">
    <location>
        <begin position="1"/>
        <end position="32"/>
    </location>
</feature>
<dbReference type="RefSeq" id="WP_189424449.1">
    <property type="nucleotide sequence ID" value="NZ_BMZE01000001.1"/>
</dbReference>
<comment type="caution">
    <text evidence="5">The sequence shown here is derived from an EMBL/GenBank/DDBJ whole genome shotgun (WGS) entry which is preliminary data.</text>
</comment>
<evidence type="ECO:0000256" key="3">
    <source>
        <dbReference type="SAM" id="SignalP"/>
    </source>
</evidence>
<evidence type="ECO:0000256" key="1">
    <source>
        <dbReference type="ARBA" id="ARBA00004418"/>
    </source>
</evidence>
<evidence type="ECO:0000313" key="6">
    <source>
        <dbReference type="Proteomes" id="UP000646579"/>
    </source>
</evidence>
<dbReference type="AlphaFoldDB" id="A0A918S1D4"/>
<comment type="similarity">
    <text evidence="2">Belongs to the bacterial solute-binding protein 5 family.</text>
</comment>
<evidence type="ECO:0000256" key="2">
    <source>
        <dbReference type="ARBA" id="ARBA00005695"/>
    </source>
</evidence>
<dbReference type="GO" id="GO:1904680">
    <property type="term" value="F:peptide transmembrane transporter activity"/>
    <property type="evidence" value="ECO:0007669"/>
    <property type="project" value="TreeGrafter"/>
</dbReference>
<dbReference type="InterPro" id="IPR000914">
    <property type="entry name" value="SBP_5_dom"/>
</dbReference>
<dbReference type="Gene3D" id="3.10.105.10">
    <property type="entry name" value="Dipeptide-binding Protein, Domain 3"/>
    <property type="match status" value="1"/>
</dbReference>
<evidence type="ECO:0000313" key="5">
    <source>
        <dbReference type="EMBL" id="GHA19055.1"/>
    </source>
</evidence>
<dbReference type="Proteomes" id="UP000646579">
    <property type="component" value="Unassembled WGS sequence"/>
</dbReference>
<dbReference type="PANTHER" id="PTHR30290">
    <property type="entry name" value="PERIPLASMIC BINDING COMPONENT OF ABC TRANSPORTER"/>
    <property type="match status" value="1"/>
</dbReference>
<dbReference type="PROSITE" id="PS51318">
    <property type="entry name" value="TAT"/>
    <property type="match status" value="1"/>
</dbReference>
<accession>A0A918S1D4</accession>
<organism evidence="5 6">
    <name type="scientific">Devosia pacifica</name>
    <dbReference type="NCBI Taxonomy" id="1335967"/>
    <lineage>
        <taxon>Bacteria</taxon>
        <taxon>Pseudomonadati</taxon>
        <taxon>Pseudomonadota</taxon>
        <taxon>Alphaproteobacteria</taxon>
        <taxon>Hyphomicrobiales</taxon>
        <taxon>Devosiaceae</taxon>
        <taxon>Devosia</taxon>
    </lineage>
</organism>
<dbReference type="Pfam" id="PF00496">
    <property type="entry name" value="SBP_bac_5"/>
    <property type="match status" value="1"/>
</dbReference>
<dbReference type="GO" id="GO:0043190">
    <property type="term" value="C:ATP-binding cassette (ABC) transporter complex"/>
    <property type="evidence" value="ECO:0007669"/>
    <property type="project" value="InterPro"/>
</dbReference>
<dbReference type="GO" id="GO:0015833">
    <property type="term" value="P:peptide transport"/>
    <property type="evidence" value="ECO:0007669"/>
    <property type="project" value="TreeGrafter"/>
</dbReference>
<dbReference type="InterPro" id="IPR030678">
    <property type="entry name" value="Peptide/Ni-bd"/>
</dbReference>
<dbReference type="PIRSF" id="PIRSF002741">
    <property type="entry name" value="MppA"/>
    <property type="match status" value="1"/>
</dbReference>
<proteinExistence type="inferred from homology"/>
<dbReference type="InterPro" id="IPR039424">
    <property type="entry name" value="SBP_5"/>
</dbReference>
<dbReference type="Gene3D" id="3.40.190.10">
    <property type="entry name" value="Periplasmic binding protein-like II"/>
    <property type="match status" value="1"/>
</dbReference>
<comment type="subcellular location">
    <subcellularLocation>
        <location evidence="1">Periplasm</location>
    </subcellularLocation>
</comment>
<name>A0A918S1D4_9HYPH</name>
<sequence>MALTRRRFLTNTTAAGVATFATLQFGAPGAYAQTEEGTISIALAARAPSGINPQQSGLTGGDNWAIYQVFNGLVQSRPGTFAVTPDDFQPALAESWDVSEDARTWTYHLRQGVQFHHGYGEMTSRDVMFTYGRQIDPDVISAGKVLFNNIESIDAPDDYTFVVTLVRPDPLFNASTAVTLAASILSQDAFEEKGEDFNFDPVGTGPYFVESTDESSILLTAFPDYWDEPAATEHVRVSFIADTTARTLAFASGQVDMIEGVRQPGWIPTMRQRDPDTIFDATAPGSFNTLHLNLEYEPLDDIRVRKAFRYAIDSAQIASAFGELSTPMVGIIAPQFAGSVTREELPEELQYEYSPEKAMELLAEAGYPDGITIPAYTSQREDYSTIMLIIQEQLRASNINLDLDIIDHATMHAENNLAKNSVALNSSSFPPVPTLPFLQRLAAPADAKPDGSGQGNYSHYGVAIPGIDDLLDQAQDEPDFDKRIEVIEEIERKVLEDLPLLGIITLSYVIARNPRIDLGFDVESGYAYWPLNQARIVS</sequence>
<evidence type="ECO:0000259" key="4">
    <source>
        <dbReference type="Pfam" id="PF00496"/>
    </source>
</evidence>
<reference evidence="5" key="1">
    <citation type="journal article" date="2014" name="Int. J. Syst. Evol. Microbiol.">
        <title>Complete genome sequence of Corynebacterium casei LMG S-19264T (=DSM 44701T), isolated from a smear-ripened cheese.</title>
        <authorList>
            <consortium name="US DOE Joint Genome Institute (JGI-PGF)"/>
            <person name="Walter F."/>
            <person name="Albersmeier A."/>
            <person name="Kalinowski J."/>
            <person name="Ruckert C."/>
        </authorList>
    </citation>
    <scope>NUCLEOTIDE SEQUENCE</scope>
    <source>
        <strain evidence="5">KCTC 32437</strain>
    </source>
</reference>